<gene>
    <name evidence="4" type="ORF">PSON_ATCC_30995.1.T0210260</name>
</gene>
<proteinExistence type="predicted"/>
<name>A0A8S1LIR4_9CILI</name>
<feature type="compositionally biased region" description="Polar residues" evidence="1">
    <location>
        <begin position="1"/>
        <end position="24"/>
    </location>
</feature>
<sequence>MISEISSQPNSNLTSNQEESSYQTEFHHQNHSQIEDGIFKSKQFRQRRKTIQYGQKDRSSAIYKYIKEKQKAFLDYKPRAQISQFSAEEDRILILLVKKLGPKFNKITRYFSGKTVNMIKNRYYKSLRYIESQEIPKEIEQELLSNKNESRIIGRKILNLWPQHKQMSSVIENSPLFPEAKEILHTFLTSFQQLIGNCKNDI</sequence>
<reference evidence="4" key="1">
    <citation type="submission" date="2021-01" db="EMBL/GenBank/DDBJ databases">
        <authorList>
            <consortium name="Genoscope - CEA"/>
            <person name="William W."/>
        </authorList>
    </citation>
    <scope>NUCLEOTIDE SEQUENCE</scope>
</reference>
<dbReference type="Proteomes" id="UP000692954">
    <property type="component" value="Unassembled WGS sequence"/>
</dbReference>
<accession>A0A8S1LIR4</accession>
<keyword evidence="5" id="KW-1185">Reference proteome</keyword>
<protein>
    <recommendedName>
        <fullName evidence="6">HTH myb-type domain-containing protein</fullName>
    </recommendedName>
</protein>
<evidence type="ECO:0008006" key="6">
    <source>
        <dbReference type="Google" id="ProtNLM"/>
    </source>
</evidence>
<dbReference type="AlphaFoldDB" id="A0A8S1LIR4"/>
<comment type="caution">
    <text evidence="4">The sequence shown here is derived from an EMBL/GenBank/DDBJ whole genome shotgun (WGS) entry which is preliminary data.</text>
</comment>
<evidence type="ECO:0000313" key="4">
    <source>
        <dbReference type="EMBL" id="CAD8066291.1"/>
    </source>
</evidence>
<feature type="domain" description="HTH myb-type" evidence="3">
    <location>
        <begin position="77"/>
        <end position="131"/>
    </location>
</feature>
<organism evidence="4 5">
    <name type="scientific">Paramecium sonneborni</name>
    <dbReference type="NCBI Taxonomy" id="65129"/>
    <lineage>
        <taxon>Eukaryota</taxon>
        <taxon>Sar</taxon>
        <taxon>Alveolata</taxon>
        <taxon>Ciliophora</taxon>
        <taxon>Intramacronucleata</taxon>
        <taxon>Oligohymenophorea</taxon>
        <taxon>Peniculida</taxon>
        <taxon>Parameciidae</taxon>
        <taxon>Paramecium</taxon>
    </lineage>
</organism>
<dbReference type="EMBL" id="CAJJDN010000021">
    <property type="protein sequence ID" value="CAD8066291.1"/>
    <property type="molecule type" value="Genomic_DNA"/>
</dbReference>
<dbReference type="PROSITE" id="PS51294">
    <property type="entry name" value="HTH_MYB"/>
    <property type="match status" value="1"/>
</dbReference>
<feature type="compositionally biased region" description="Basic and acidic residues" evidence="1">
    <location>
        <begin position="25"/>
        <end position="39"/>
    </location>
</feature>
<evidence type="ECO:0000259" key="2">
    <source>
        <dbReference type="PROSITE" id="PS50090"/>
    </source>
</evidence>
<feature type="domain" description="Myb-like" evidence="2">
    <location>
        <begin position="77"/>
        <end position="127"/>
    </location>
</feature>
<dbReference type="CDD" id="cd00167">
    <property type="entry name" value="SANT"/>
    <property type="match status" value="1"/>
</dbReference>
<dbReference type="Pfam" id="PF00249">
    <property type="entry name" value="Myb_DNA-binding"/>
    <property type="match status" value="1"/>
</dbReference>
<dbReference type="OrthoDB" id="299278at2759"/>
<dbReference type="InterPro" id="IPR017930">
    <property type="entry name" value="Myb_dom"/>
</dbReference>
<dbReference type="PROSITE" id="PS50090">
    <property type="entry name" value="MYB_LIKE"/>
    <property type="match status" value="1"/>
</dbReference>
<evidence type="ECO:0000259" key="3">
    <source>
        <dbReference type="PROSITE" id="PS51294"/>
    </source>
</evidence>
<dbReference type="SMART" id="SM00717">
    <property type="entry name" value="SANT"/>
    <property type="match status" value="1"/>
</dbReference>
<dbReference type="InterPro" id="IPR001005">
    <property type="entry name" value="SANT/Myb"/>
</dbReference>
<feature type="region of interest" description="Disordered" evidence="1">
    <location>
        <begin position="1"/>
        <end position="39"/>
    </location>
</feature>
<evidence type="ECO:0000256" key="1">
    <source>
        <dbReference type="SAM" id="MobiDB-lite"/>
    </source>
</evidence>
<evidence type="ECO:0000313" key="5">
    <source>
        <dbReference type="Proteomes" id="UP000692954"/>
    </source>
</evidence>